<dbReference type="GO" id="GO:0003676">
    <property type="term" value="F:nucleic acid binding"/>
    <property type="evidence" value="ECO:0007669"/>
    <property type="project" value="UniProtKB-UniRule"/>
</dbReference>
<feature type="compositionally biased region" description="Basic and acidic residues" evidence="2">
    <location>
        <begin position="390"/>
        <end position="419"/>
    </location>
</feature>
<dbReference type="Proteomes" id="UP000016923">
    <property type="component" value="Unassembled WGS sequence"/>
</dbReference>
<dbReference type="InterPro" id="IPR024771">
    <property type="entry name" value="SUZ"/>
</dbReference>
<dbReference type="EMBL" id="KE148146">
    <property type="protein sequence ID" value="EPE10052.1"/>
    <property type="molecule type" value="Genomic_DNA"/>
</dbReference>
<dbReference type="InterPro" id="IPR051937">
    <property type="entry name" value="R3H_domain_containing"/>
</dbReference>
<dbReference type="OrthoDB" id="278430at2759"/>
<dbReference type="VEuPathDB" id="FungiDB:F503_05147"/>
<evidence type="ECO:0000259" key="3">
    <source>
        <dbReference type="PROSITE" id="PS51061"/>
    </source>
</evidence>
<feature type="region of interest" description="Disordered" evidence="2">
    <location>
        <begin position="98"/>
        <end position="173"/>
    </location>
</feature>
<dbReference type="HOGENOM" id="CLU_017788_0_0_1"/>
<dbReference type="CDD" id="cd02642">
    <property type="entry name" value="R3H_encore_like"/>
    <property type="match status" value="1"/>
</dbReference>
<dbReference type="PANTHER" id="PTHR15672">
    <property type="entry name" value="CAMP-REGULATED PHOSPHOPROTEIN 21 RELATED R3H DOMAIN CONTAINING PROTEIN"/>
    <property type="match status" value="1"/>
</dbReference>
<protein>
    <submittedName>
        <fullName evidence="5">R3h domain-containing protein</fullName>
    </submittedName>
</protein>
<proteinExistence type="predicted"/>
<feature type="region of interest" description="Disordered" evidence="2">
    <location>
        <begin position="219"/>
        <end position="238"/>
    </location>
</feature>
<dbReference type="PROSITE" id="PS51061">
    <property type="entry name" value="R3H"/>
    <property type="match status" value="1"/>
</dbReference>
<accession>S3CAW7</accession>
<feature type="compositionally biased region" description="Pro residues" evidence="2">
    <location>
        <begin position="577"/>
        <end position="587"/>
    </location>
</feature>
<dbReference type="InterPro" id="IPR001374">
    <property type="entry name" value="R3H_dom"/>
</dbReference>
<dbReference type="Pfam" id="PF12752">
    <property type="entry name" value="SUZ"/>
    <property type="match status" value="1"/>
</dbReference>
<reference evidence="5 6" key="1">
    <citation type="journal article" date="2013" name="BMC Genomics">
        <title>The genome and transcriptome of the pine saprophyte Ophiostoma piceae, and a comparison with the bark beetle-associated pine pathogen Grosmannia clavigera.</title>
        <authorList>
            <person name="Haridas S."/>
            <person name="Wang Y."/>
            <person name="Lim L."/>
            <person name="Massoumi Alamouti S."/>
            <person name="Jackman S."/>
            <person name="Docking R."/>
            <person name="Robertson G."/>
            <person name="Birol I."/>
            <person name="Bohlmann J."/>
            <person name="Breuil C."/>
        </authorList>
    </citation>
    <scope>NUCLEOTIDE SEQUENCE [LARGE SCALE GENOMIC DNA]</scope>
    <source>
        <strain evidence="5 6">UAMH 11346</strain>
    </source>
</reference>
<feature type="region of interest" description="Disordered" evidence="2">
    <location>
        <begin position="552"/>
        <end position="629"/>
    </location>
</feature>
<feature type="compositionally biased region" description="Basic and acidic residues" evidence="2">
    <location>
        <begin position="460"/>
        <end position="469"/>
    </location>
</feature>
<dbReference type="Gene3D" id="3.30.1370.50">
    <property type="entry name" value="R3H-like domain"/>
    <property type="match status" value="1"/>
</dbReference>
<dbReference type="GO" id="GO:0006012">
    <property type="term" value="P:galactose metabolic process"/>
    <property type="evidence" value="ECO:0007669"/>
    <property type="project" value="TreeGrafter"/>
</dbReference>
<dbReference type="Pfam" id="PF01424">
    <property type="entry name" value="R3H"/>
    <property type="match status" value="1"/>
</dbReference>
<name>S3CAW7_OPHP1</name>
<dbReference type="PANTHER" id="PTHR15672:SF8">
    <property type="entry name" value="PROTEIN ENCORE"/>
    <property type="match status" value="1"/>
</dbReference>
<feature type="region of interest" description="Disordered" evidence="2">
    <location>
        <begin position="749"/>
        <end position="879"/>
    </location>
</feature>
<feature type="compositionally biased region" description="Low complexity" evidence="2">
    <location>
        <begin position="223"/>
        <end position="232"/>
    </location>
</feature>
<dbReference type="STRING" id="1262450.S3CAW7"/>
<evidence type="ECO:0000313" key="5">
    <source>
        <dbReference type="EMBL" id="EPE10052.1"/>
    </source>
</evidence>
<feature type="compositionally biased region" description="Polar residues" evidence="2">
    <location>
        <begin position="111"/>
        <end position="134"/>
    </location>
</feature>
<dbReference type="PROSITE" id="PS51673">
    <property type="entry name" value="SUZ"/>
    <property type="match status" value="1"/>
</dbReference>
<evidence type="ECO:0000256" key="2">
    <source>
        <dbReference type="SAM" id="MobiDB-lite"/>
    </source>
</evidence>
<feature type="compositionally biased region" description="Polar residues" evidence="2">
    <location>
        <begin position="376"/>
        <end position="387"/>
    </location>
</feature>
<feature type="region of interest" description="Disordered" evidence="2">
    <location>
        <begin position="1"/>
        <end position="60"/>
    </location>
</feature>
<dbReference type="eggNOG" id="KOG2953">
    <property type="taxonomic scope" value="Eukaryota"/>
</dbReference>
<dbReference type="OMA" id="PFCRVPP"/>
<dbReference type="InterPro" id="IPR036867">
    <property type="entry name" value="R3H_dom_sf"/>
</dbReference>
<feature type="compositionally biased region" description="Basic and acidic residues" evidence="2">
    <location>
        <begin position="155"/>
        <end position="167"/>
    </location>
</feature>
<dbReference type="SUPFAM" id="SSF82708">
    <property type="entry name" value="R3H domain"/>
    <property type="match status" value="1"/>
</dbReference>
<keyword evidence="1" id="KW-0597">Phosphoprotein</keyword>
<feature type="compositionally biased region" description="Low complexity" evidence="2">
    <location>
        <begin position="7"/>
        <end position="17"/>
    </location>
</feature>
<evidence type="ECO:0000256" key="1">
    <source>
        <dbReference type="ARBA" id="ARBA00022553"/>
    </source>
</evidence>
<keyword evidence="6" id="KW-1185">Reference proteome</keyword>
<feature type="domain" description="R3H" evidence="3">
    <location>
        <begin position="273"/>
        <end position="336"/>
    </location>
</feature>
<feature type="region of interest" description="Disordered" evidence="2">
    <location>
        <begin position="375"/>
        <end position="469"/>
    </location>
</feature>
<organism evidence="5 6">
    <name type="scientific">Ophiostoma piceae (strain UAMH 11346)</name>
    <name type="common">Sap stain fungus</name>
    <dbReference type="NCBI Taxonomy" id="1262450"/>
    <lineage>
        <taxon>Eukaryota</taxon>
        <taxon>Fungi</taxon>
        <taxon>Dikarya</taxon>
        <taxon>Ascomycota</taxon>
        <taxon>Pezizomycotina</taxon>
        <taxon>Sordariomycetes</taxon>
        <taxon>Sordariomycetidae</taxon>
        <taxon>Ophiostomatales</taxon>
        <taxon>Ophiostomataceae</taxon>
        <taxon>Ophiostoma</taxon>
    </lineage>
</organism>
<gene>
    <name evidence="5" type="ORF">F503_05147</name>
</gene>
<feature type="compositionally biased region" description="Pro residues" evidence="2">
    <location>
        <begin position="596"/>
        <end position="608"/>
    </location>
</feature>
<feature type="compositionally biased region" description="Polar residues" evidence="2">
    <location>
        <begin position="44"/>
        <end position="53"/>
    </location>
</feature>
<evidence type="ECO:0000313" key="6">
    <source>
        <dbReference type="Proteomes" id="UP000016923"/>
    </source>
</evidence>
<feature type="compositionally biased region" description="Low complexity" evidence="2">
    <location>
        <begin position="841"/>
        <end position="855"/>
    </location>
</feature>
<evidence type="ECO:0000259" key="4">
    <source>
        <dbReference type="PROSITE" id="PS51673"/>
    </source>
</evidence>
<sequence length="879" mass="92645">MTTETGKMSFAKVAASASKKDAPAPETAPGVSPSIVDGPKSRQENLPQSSSNGIPKATALPSANAAKPALIAVTPSQYNAVDKATSAVINGVQSLHITSSFPPSLSRKPSDSNSLPTAPTSDEASQKADSNSELGTKPPSLDGKSITSGTTFNALDEKESLRPDDSASVKAATDEDDAFSIRGSLLISSRFGSDVAPRGQRMIQIGDMPPRILPAVSQETAVSSNVTPSSSSEQQPVTEARVQLATSTAAPPGVNGQYPDEKLLEAMQSQKDRLFLLRLENDVVNFVQNSKEPFMDLPPSNSFCRMLTHKLADYYHMTHSFEAVAGSVRIYRTPFCRVPPPLGSFVPASTPSSVTPPPPVIQPKKIMRRGEEFEILSSSGPSKATSEVDSDYKDKVPLAKEKMSREEREEAYNKARERIFGTATEVSTPENDDGTGISRASSVSAKDKTAASKKNKASKQRRDDSESFDSRSQYTLLYNHSQQTTWVPPQFYNGAPMPMQAQPHPGQTQQLPVMAPQQPPHYANTTMQPVVAYGLAGPGYAQAIPANDAPPAAGGIMHYPPQPMPPRHVPQGSQPAYPFPPQPPQGAGPPQWQQQPLPPQPQPQPQVPPFNAGTYPLTQTRPAPTGPPGPAQANMMYAFGQLPANFNPNDPKSQHPIPGSYIGNYSRHGFNPKTQSFVPGTGPISAPGMPGPQGPYSGHMGLATGPMVIGPPAGQPQNGGSYNAGGYQQPGLSTSPYGGSTTSSGYGMMRQGSGSSTSAYPHAAVRPGPAAFHDPYGNAAAALGQPHGPQGVPLPHGPHSHPPFAPHGPANSVANGAHLTPPRGPSHYINKVAGSHPPQGPKKQQQQNVPQGPKGASQAYNGLPHYGNPATLPQKPTAT</sequence>
<dbReference type="AlphaFoldDB" id="S3CAW7"/>
<feature type="domain" description="SUZ" evidence="4">
    <location>
        <begin position="337"/>
        <end position="424"/>
    </location>
</feature>